<proteinExistence type="predicted"/>
<dbReference type="AlphaFoldDB" id="A0A974PNC1"/>
<accession>A0A974PNC1</accession>
<evidence type="ECO:0000313" key="1">
    <source>
        <dbReference type="EMBL" id="QRG06155.1"/>
    </source>
</evidence>
<dbReference type="RefSeq" id="WP_203193036.1">
    <property type="nucleotide sequence ID" value="NZ_CP063362.1"/>
</dbReference>
<keyword evidence="2" id="KW-1185">Reference proteome</keyword>
<evidence type="ECO:0000313" key="2">
    <source>
        <dbReference type="Proteomes" id="UP000596427"/>
    </source>
</evidence>
<sequence>MSRRAALFTQADLARVFAAAKRIGMSVRVDMARGVADVVPVENAPHEATPQKAPDGPKRVIVM</sequence>
<protein>
    <submittedName>
        <fullName evidence="1">Uncharacterized protein</fullName>
    </submittedName>
</protein>
<dbReference type="KEGG" id="xdi:EZH22_24730"/>
<reference evidence="1 2" key="1">
    <citation type="submission" date="2020-10" db="EMBL/GenBank/DDBJ databases">
        <title>Degradation of 1,4-Dioxane by Xanthobacter sp. YN2, via a Novel Group-2 Soluble Di-Iron Monooxygenase.</title>
        <authorList>
            <person name="Ma F."/>
            <person name="Wang Y."/>
            <person name="Yang J."/>
            <person name="Guo H."/>
            <person name="Su D."/>
            <person name="Yu L."/>
        </authorList>
    </citation>
    <scope>NUCLEOTIDE SEQUENCE [LARGE SCALE GENOMIC DNA]</scope>
    <source>
        <strain evidence="1 2">YN2</strain>
    </source>
</reference>
<dbReference type="EMBL" id="CP063362">
    <property type="protein sequence ID" value="QRG06155.1"/>
    <property type="molecule type" value="Genomic_DNA"/>
</dbReference>
<gene>
    <name evidence="1" type="ORF">EZH22_24730</name>
</gene>
<name>A0A974PNC1_9HYPH</name>
<dbReference type="Proteomes" id="UP000596427">
    <property type="component" value="Chromosome"/>
</dbReference>
<organism evidence="1 2">
    <name type="scientific">Xanthobacter dioxanivorans</name>
    <dbReference type="NCBI Taxonomy" id="2528964"/>
    <lineage>
        <taxon>Bacteria</taxon>
        <taxon>Pseudomonadati</taxon>
        <taxon>Pseudomonadota</taxon>
        <taxon>Alphaproteobacteria</taxon>
        <taxon>Hyphomicrobiales</taxon>
        <taxon>Xanthobacteraceae</taxon>
        <taxon>Xanthobacter</taxon>
    </lineage>
</organism>